<proteinExistence type="predicted"/>
<evidence type="ECO:0000313" key="1">
    <source>
        <dbReference type="EMBL" id="GAV09682.1"/>
    </source>
</evidence>
<dbReference type="Proteomes" id="UP000186922">
    <property type="component" value="Unassembled WGS sequence"/>
</dbReference>
<name>A0A1D1W8H5_RAMVA</name>
<dbReference type="EMBL" id="BDGG01000025">
    <property type="protein sequence ID" value="GAV09682.1"/>
    <property type="molecule type" value="Genomic_DNA"/>
</dbReference>
<keyword evidence="2" id="KW-1185">Reference proteome</keyword>
<evidence type="ECO:0000313" key="2">
    <source>
        <dbReference type="Proteomes" id="UP000186922"/>
    </source>
</evidence>
<organism evidence="1 2">
    <name type="scientific">Ramazzottius varieornatus</name>
    <name type="common">Water bear</name>
    <name type="synonym">Tardigrade</name>
    <dbReference type="NCBI Taxonomy" id="947166"/>
    <lineage>
        <taxon>Eukaryota</taxon>
        <taxon>Metazoa</taxon>
        <taxon>Ecdysozoa</taxon>
        <taxon>Tardigrada</taxon>
        <taxon>Eutardigrada</taxon>
        <taxon>Parachela</taxon>
        <taxon>Hypsibioidea</taxon>
        <taxon>Ramazzottiidae</taxon>
        <taxon>Ramazzottius</taxon>
    </lineage>
</organism>
<gene>
    <name evidence="1" type="primary">RvY_19181</name>
    <name evidence="1" type="synonym">RvY_19181.1</name>
    <name evidence="1" type="ORF">RvY_19181-1</name>
</gene>
<reference evidence="1 2" key="1">
    <citation type="journal article" date="2016" name="Nat. Commun.">
        <title>Extremotolerant tardigrade genome and improved radiotolerance of human cultured cells by tardigrade-unique protein.</title>
        <authorList>
            <person name="Hashimoto T."/>
            <person name="Horikawa D.D."/>
            <person name="Saito Y."/>
            <person name="Kuwahara H."/>
            <person name="Kozuka-Hata H."/>
            <person name="Shin-I T."/>
            <person name="Minakuchi Y."/>
            <person name="Ohishi K."/>
            <person name="Motoyama A."/>
            <person name="Aizu T."/>
            <person name="Enomoto A."/>
            <person name="Kondo K."/>
            <person name="Tanaka S."/>
            <person name="Hara Y."/>
            <person name="Koshikawa S."/>
            <person name="Sagara H."/>
            <person name="Miura T."/>
            <person name="Yokobori S."/>
            <person name="Miyagawa K."/>
            <person name="Suzuki Y."/>
            <person name="Kubo T."/>
            <person name="Oyama M."/>
            <person name="Kohara Y."/>
            <person name="Fujiyama A."/>
            <person name="Arakawa K."/>
            <person name="Katayama T."/>
            <person name="Toyoda A."/>
            <person name="Kunieda T."/>
        </authorList>
    </citation>
    <scope>NUCLEOTIDE SEQUENCE [LARGE SCALE GENOMIC DNA]</scope>
    <source>
        <strain evidence="1 2">YOKOZUNA-1</strain>
    </source>
</reference>
<sequence length="156" mass="17808">MMQVETRDFAELMRLLAIHSPHSHGVYSLVREKVISRFEWPEVSFVVDSFPDFSVCIARASFKRTQVTHLVVVASIAFQAGGDMESSSQGRPGKDKWFFPRKFRHLSMMPECASFRKTRKNCSDFWTTLNAWAGAAGCLSAVPHIRQMYSWSSKKP</sequence>
<protein>
    <submittedName>
        <fullName evidence="1">Uncharacterized protein</fullName>
    </submittedName>
</protein>
<comment type="caution">
    <text evidence="1">The sequence shown here is derived from an EMBL/GenBank/DDBJ whole genome shotgun (WGS) entry which is preliminary data.</text>
</comment>
<dbReference type="AlphaFoldDB" id="A0A1D1W8H5"/>
<accession>A0A1D1W8H5</accession>